<proteinExistence type="predicted"/>
<dbReference type="Pfam" id="PF01653">
    <property type="entry name" value="DNA_ligase_aden"/>
    <property type="match status" value="1"/>
</dbReference>
<accession>A0A8T0HKH8</accession>
<evidence type="ECO:0000313" key="2">
    <source>
        <dbReference type="EMBL" id="KAG0571295.1"/>
    </source>
</evidence>
<comment type="caution">
    <text evidence="2">The sequence shown here is derived from an EMBL/GenBank/DDBJ whole genome shotgun (WGS) entry which is preliminary data.</text>
</comment>
<organism evidence="2 3">
    <name type="scientific">Ceratodon purpureus</name>
    <name type="common">Fire moss</name>
    <name type="synonym">Dicranum purpureum</name>
    <dbReference type="NCBI Taxonomy" id="3225"/>
    <lineage>
        <taxon>Eukaryota</taxon>
        <taxon>Viridiplantae</taxon>
        <taxon>Streptophyta</taxon>
        <taxon>Embryophyta</taxon>
        <taxon>Bryophyta</taxon>
        <taxon>Bryophytina</taxon>
        <taxon>Bryopsida</taxon>
        <taxon>Dicranidae</taxon>
        <taxon>Pseudoditrichales</taxon>
        <taxon>Ditrichaceae</taxon>
        <taxon>Ceratodon</taxon>
    </lineage>
</organism>
<protein>
    <recommendedName>
        <fullName evidence="1">NAD-dependent DNA ligase adenylation domain-containing protein</fullName>
    </recommendedName>
</protein>
<dbReference type="AlphaFoldDB" id="A0A8T0HKH8"/>
<dbReference type="GO" id="GO:0003911">
    <property type="term" value="F:DNA ligase (NAD+) activity"/>
    <property type="evidence" value="ECO:0007669"/>
    <property type="project" value="InterPro"/>
</dbReference>
<dbReference type="Proteomes" id="UP000822688">
    <property type="component" value="Chromosome 6"/>
</dbReference>
<evidence type="ECO:0000259" key="1">
    <source>
        <dbReference type="Pfam" id="PF01653"/>
    </source>
</evidence>
<feature type="domain" description="NAD-dependent DNA ligase adenylation" evidence="1">
    <location>
        <begin position="4"/>
        <end position="72"/>
    </location>
</feature>
<gene>
    <name evidence="2" type="ORF">KC19_6G226800</name>
</gene>
<sequence>MTLLDLQELNAIKVKTGEKPFANPRNAAAGSIRILKNRDAVDRRLSFMAYAIVSAVDTVATGEILLRTLIKFHLILFFSWITFLASTEDIVLALSDRCSNGIAMNNNHPILLHIPYAFK</sequence>
<dbReference type="InterPro" id="IPR013839">
    <property type="entry name" value="DNAligase_adenylation"/>
</dbReference>
<evidence type="ECO:0000313" key="3">
    <source>
        <dbReference type="Proteomes" id="UP000822688"/>
    </source>
</evidence>
<reference evidence="2 3" key="1">
    <citation type="submission" date="2020-06" db="EMBL/GenBank/DDBJ databases">
        <title>WGS assembly of Ceratodon purpureus strain R40.</title>
        <authorList>
            <person name="Carey S.B."/>
            <person name="Jenkins J."/>
            <person name="Shu S."/>
            <person name="Lovell J.T."/>
            <person name="Sreedasyam A."/>
            <person name="Maumus F."/>
            <person name="Tiley G.P."/>
            <person name="Fernandez-Pozo N."/>
            <person name="Barry K."/>
            <person name="Chen C."/>
            <person name="Wang M."/>
            <person name="Lipzen A."/>
            <person name="Daum C."/>
            <person name="Saski C.A."/>
            <person name="Payton A.C."/>
            <person name="Mcbreen J.C."/>
            <person name="Conrad R.E."/>
            <person name="Kollar L.M."/>
            <person name="Olsson S."/>
            <person name="Huttunen S."/>
            <person name="Landis J.B."/>
            <person name="Wickett N.J."/>
            <person name="Johnson M.G."/>
            <person name="Rensing S.A."/>
            <person name="Grimwood J."/>
            <person name="Schmutz J."/>
            <person name="Mcdaniel S.F."/>
        </authorList>
    </citation>
    <scope>NUCLEOTIDE SEQUENCE [LARGE SCALE GENOMIC DNA]</scope>
    <source>
        <strain evidence="2 3">R40</strain>
    </source>
</reference>
<dbReference type="SUPFAM" id="SSF56091">
    <property type="entry name" value="DNA ligase/mRNA capping enzyme, catalytic domain"/>
    <property type="match status" value="1"/>
</dbReference>
<dbReference type="Gene3D" id="3.30.470.30">
    <property type="entry name" value="DNA ligase/mRNA capping enzyme"/>
    <property type="match status" value="1"/>
</dbReference>
<dbReference type="EMBL" id="CM026427">
    <property type="protein sequence ID" value="KAG0571295.1"/>
    <property type="molecule type" value="Genomic_DNA"/>
</dbReference>
<keyword evidence="3" id="KW-1185">Reference proteome</keyword>
<name>A0A8T0HKH8_CERPU</name>